<dbReference type="InterPro" id="IPR001313">
    <property type="entry name" value="Pumilio_RNA-bd_rpt"/>
</dbReference>
<dbReference type="InterPro" id="IPR016024">
    <property type="entry name" value="ARM-type_fold"/>
</dbReference>
<reference evidence="6" key="1">
    <citation type="journal article" date="2020" name="J Insects Food Feed">
        <title>The yellow mealworm (Tenebrio molitor) genome: a resource for the emerging insects as food and feed industry.</title>
        <authorList>
            <person name="Eriksson T."/>
            <person name="Andere A."/>
            <person name="Kelstrup H."/>
            <person name="Emery V."/>
            <person name="Picard C."/>
        </authorList>
    </citation>
    <scope>NUCLEOTIDE SEQUENCE</scope>
    <source>
        <strain evidence="6">Stoneville</strain>
        <tissue evidence="6">Whole head</tissue>
    </source>
</reference>
<dbReference type="AlphaFoldDB" id="A0A8J6H708"/>
<keyword evidence="7" id="KW-1185">Reference proteome</keyword>
<accession>A0A8J6H708</accession>
<keyword evidence="1" id="KW-0677">Repeat</keyword>
<dbReference type="InterPro" id="IPR040059">
    <property type="entry name" value="PUM3"/>
</dbReference>
<organism evidence="6 7">
    <name type="scientific">Tenebrio molitor</name>
    <name type="common">Yellow mealworm beetle</name>
    <dbReference type="NCBI Taxonomy" id="7067"/>
    <lineage>
        <taxon>Eukaryota</taxon>
        <taxon>Metazoa</taxon>
        <taxon>Ecdysozoa</taxon>
        <taxon>Arthropoda</taxon>
        <taxon>Hexapoda</taxon>
        <taxon>Insecta</taxon>
        <taxon>Pterygota</taxon>
        <taxon>Neoptera</taxon>
        <taxon>Endopterygota</taxon>
        <taxon>Coleoptera</taxon>
        <taxon>Polyphaga</taxon>
        <taxon>Cucujiformia</taxon>
        <taxon>Tenebrionidae</taxon>
        <taxon>Tenebrio</taxon>
    </lineage>
</organism>
<feature type="domain" description="PUM-HD" evidence="5">
    <location>
        <begin position="85"/>
        <end position="436"/>
    </location>
</feature>
<dbReference type="PROSITE" id="PS50303">
    <property type="entry name" value="PUM_HD"/>
    <property type="match status" value="1"/>
</dbReference>
<proteinExistence type="predicted"/>
<name>A0A8J6H708_TENMO</name>
<evidence type="ECO:0000259" key="5">
    <source>
        <dbReference type="PROSITE" id="PS50303"/>
    </source>
</evidence>
<gene>
    <name evidence="6" type="ORF">GEV33_013531</name>
</gene>
<dbReference type="PROSITE" id="PS50302">
    <property type="entry name" value="PUM"/>
    <property type="match status" value="1"/>
</dbReference>
<feature type="compositionally biased region" description="Basic and acidic residues" evidence="4">
    <location>
        <begin position="1"/>
        <end position="35"/>
    </location>
</feature>
<dbReference type="Gene3D" id="1.25.10.10">
    <property type="entry name" value="Leucine-rich Repeat Variant"/>
    <property type="match status" value="2"/>
</dbReference>
<dbReference type="InterPro" id="IPR012959">
    <property type="entry name" value="CPL_dom"/>
</dbReference>
<dbReference type="SMART" id="SM00025">
    <property type="entry name" value="Pumilio"/>
    <property type="match status" value="4"/>
</dbReference>
<dbReference type="InterPro" id="IPR033133">
    <property type="entry name" value="PUM-HD"/>
</dbReference>
<dbReference type="PANTHER" id="PTHR13389">
    <property type="entry name" value="PUMILIO HOMOLOG 3"/>
    <property type="match status" value="1"/>
</dbReference>
<dbReference type="GO" id="GO:0006417">
    <property type="term" value="P:regulation of translation"/>
    <property type="evidence" value="ECO:0007669"/>
    <property type="project" value="TreeGrafter"/>
</dbReference>
<dbReference type="GO" id="GO:0003729">
    <property type="term" value="F:mRNA binding"/>
    <property type="evidence" value="ECO:0007669"/>
    <property type="project" value="TreeGrafter"/>
</dbReference>
<dbReference type="SUPFAM" id="SSF48371">
    <property type="entry name" value="ARM repeat"/>
    <property type="match status" value="1"/>
</dbReference>
<reference evidence="6" key="2">
    <citation type="submission" date="2021-08" db="EMBL/GenBank/DDBJ databases">
        <authorList>
            <person name="Eriksson T."/>
        </authorList>
    </citation>
    <scope>NUCLEOTIDE SEQUENCE</scope>
    <source>
        <strain evidence="6">Stoneville</strain>
        <tissue evidence="6">Whole head</tissue>
    </source>
</reference>
<evidence type="ECO:0000256" key="2">
    <source>
        <dbReference type="ARBA" id="ARBA00022884"/>
    </source>
</evidence>
<dbReference type="Pfam" id="PF08144">
    <property type="entry name" value="CPL"/>
    <property type="match status" value="1"/>
</dbReference>
<protein>
    <recommendedName>
        <fullName evidence="5">PUM-HD domain-containing protein</fullName>
    </recommendedName>
</protein>
<feature type="region of interest" description="Disordered" evidence="4">
    <location>
        <begin position="1"/>
        <end position="72"/>
    </location>
</feature>
<dbReference type="PANTHER" id="PTHR13389:SF0">
    <property type="entry name" value="PUMILIO HOMOLOG 3"/>
    <property type="match status" value="1"/>
</dbReference>
<evidence type="ECO:0000256" key="3">
    <source>
        <dbReference type="PROSITE-ProRule" id="PRU00317"/>
    </source>
</evidence>
<keyword evidence="2" id="KW-0694">RNA-binding</keyword>
<evidence type="ECO:0000313" key="6">
    <source>
        <dbReference type="EMBL" id="KAH0809265.1"/>
    </source>
</evidence>
<feature type="repeat" description="Pumilio" evidence="3">
    <location>
        <begin position="148"/>
        <end position="183"/>
    </location>
</feature>
<evidence type="ECO:0000256" key="1">
    <source>
        <dbReference type="ARBA" id="ARBA00022737"/>
    </source>
</evidence>
<dbReference type="Proteomes" id="UP000719412">
    <property type="component" value="Unassembled WGS sequence"/>
</dbReference>
<comment type="caution">
    <text evidence="6">The sequence shown here is derived from an EMBL/GenBank/DDBJ whole genome shotgun (WGS) entry which is preliminary data.</text>
</comment>
<dbReference type="Pfam" id="PF00806">
    <property type="entry name" value="PUF"/>
    <property type="match status" value="3"/>
</dbReference>
<dbReference type="InterPro" id="IPR011989">
    <property type="entry name" value="ARM-like"/>
</dbReference>
<dbReference type="GO" id="GO:0005730">
    <property type="term" value="C:nucleolus"/>
    <property type="evidence" value="ECO:0007669"/>
    <property type="project" value="TreeGrafter"/>
</dbReference>
<dbReference type="EMBL" id="JABDTM020028243">
    <property type="protein sequence ID" value="KAH0809265.1"/>
    <property type="molecule type" value="Genomic_DNA"/>
</dbReference>
<evidence type="ECO:0000256" key="4">
    <source>
        <dbReference type="SAM" id="MobiDB-lite"/>
    </source>
</evidence>
<evidence type="ECO:0000313" key="7">
    <source>
        <dbReference type="Proteomes" id="UP000719412"/>
    </source>
</evidence>
<sequence length="592" mass="67157">MTKRKENGEVAVDANKKNKKEQSPEETKSTKESFTKKSNFSKETTPTDSKKFTKHANGKNKAAELNQKPEDWNEFKKKKKELKLKRKQNKTGFDGGDVERNKLINELHVLLKGQDHYPKFVLAHDTSRIVQWLLKYSSDIVKNQISQELIPVSLEMMQSKYGIFCVKRLLKYGNQETRSAIINKMYGHAVKLSSHSLSAPVFEYAYSTWATTQQKQHLTQEFFGEMYKKSKDNEIKHLRDIFKQSPDLKSATLGATKANLCRIIDKGLLDSGLVQTVLAQYLVECSSEDRAELITQLVPHIVVISNSKDGARAAMQCIWHGTNKDRKVAMKNIKEHAVELSKHSSGHCTVITLLDAADDTVLLHKIVLSEILKGARDLAENEWGRKVLLWLVAPTDTRCFHPVFVKELDAGRKSSNLKKDPETRRKEILEHSIDTLLNLVAEEPEFWMKNSSLAYEMLAIVKSGKGDGLKKALDSIVKVIVNPDWKIKSNEQEIAGVEEPGLHMVLKKLFKLDQNSETCDFSFGSCLIDALSEETLEKWLGLNRGCFLLVAAYENSSTSVQENIKSRLKTHKKLLKKQDCAGSKILLKKMKE</sequence>